<dbReference type="InterPro" id="IPR009057">
    <property type="entry name" value="Homeodomain-like_sf"/>
</dbReference>
<dbReference type="Pfam" id="PF00165">
    <property type="entry name" value="HTH_AraC"/>
    <property type="match status" value="1"/>
</dbReference>
<name>A0A6P0UTA3_9FLAO</name>
<proteinExistence type="predicted"/>
<dbReference type="Gene3D" id="1.10.10.60">
    <property type="entry name" value="Homeodomain-like"/>
    <property type="match status" value="1"/>
</dbReference>
<comment type="caution">
    <text evidence="4">The sequence shown here is derived from an EMBL/GenBank/DDBJ whole genome shotgun (WGS) entry which is preliminary data.</text>
</comment>
<evidence type="ECO:0000256" key="2">
    <source>
        <dbReference type="ARBA" id="ARBA00023163"/>
    </source>
</evidence>
<dbReference type="PROSITE" id="PS01124">
    <property type="entry name" value="HTH_ARAC_FAMILY_2"/>
    <property type="match status" value="1"/>
</dbReference>
<dbReference type="SUPFAM" id="SSF46689">
    <property type="entry name" value="Homeodomain-like"/>
    <property type="match status" value="1"/>
</dbReference>
<dbReference type="Proteomes" id="UP000468581">
    <property type="component" value="Unassembled WGS sequence"/>
</dbReference>
<keyword evidence="1" id="KW-0805">Transcription regulation</keyword>
<sequence>MGIAEEAGFKSKATFYRVFRKKEGMTPNEYLKSLEHHP</sequence>
<dbReference type="GO" id="GO:0003700">
    <property type="term" value="F:DNA-binding transcription factor activity"/>
    <property type="evidence" value="ECO:0007669"/>
    <property type="project" value="InterPro"/>
</dbReference>
<evidence type="ECO:0000313" key="4">
    <source>
        <dbReference type="EMBL" id="NER13636.1"/>
    </source>
</evidence>
<evidence type="ECO:0000259" key="3">
    <source>
        <dbReference type="PROSITE" id="PS01124"/>
    </source>
</evidence>
<dbReference type="EMBL" id="JAABOO010000002">
    <property type="protein sequence ID" value="NER13636.1"/>
    <property type="molecule type" value="Genomic_DNA"/>
</dbReference>
<accession>A0A6P0UTA3</accession>
<reference evidence="4 5" key="1">
    <citation type="submission" date="2020-01" db="EMBL/GenBank/DDBJ databases">
        <title>Leptobacterium flavescens.</title>
        <authorList>
            <person name="Wang G."/>
        </authorList>
    </citation>
    <scope>NUCLEOTIDE SEQUENCE [LARGE SCALE GENOMIC DNA]</scope>
    <source>
        <strain evidence="4 5">KCTC 22160</strain>
    </source>
</reference>
<organism evidence="4 5">
    <name type="scientific">Leptobacterium flavescens</name>
    <dbReference type="NCBI Taxonomy" id="472055"/>
    <lineage>
        <taxon>Bacteria</taxon>
        <taxon>Pseudomonadati</taxon>
        <taxon>Bacteroidota</taxon>
        <taxon>Flavobacteriia</taxon>
        <taxon>Flavobacteriales</taxon>
        <taxon>Flavobacteriaceae</taxon>
        <taxon>Leptobacterium</taxon>
    </lineage>
</organism>
<dbReference type="InterPro" id="IPR018060">
    <property type="entry name" value="HTH_AraC"/>
</dbReference>
<dbReference type="AlphaFoldDB" id="A0A6P0UTA3"/>
<keyword evidence="2" id="KW-0804">Transcription</keyword>
<dbReference type="GO" id="GO:0043565">
    <property type="term" value="F:sequence-specific DNA binding"/>
    <property type="evidence" value="ECO:0007669"/>
    <property type="project" value="InterPro"/>
</dbReference>
<evidence type="ECO:0000313" key="5">
    <source>
        <dbReference type="Proteomes" id="UP000468581"/>
    </source>
</evidence>
<evidence type="ECO:0000256" key="1">
    <source>
        <dbReference type="ARBA" id="ARBA00023015"/>
    </source>
</evidence>
<feature type="domain" description="HTH araC/xylS-type" evidence="3">
    <location>
        <begin position="1"/>
        <end position="33"/>
    </location>
</feature>
<keyword evidence="5" id="KW-1185">Reference proteome</keyword>
<gene>
    <name evidence="4" type="ORF">GWK08_09320</name>
</gene>
<protein>
    <submittedName>
        <fullName evidence="4">AraC family transcriptional regulator</fullName>
    </submittedName>
</protein>